<dbReference type="InterPro" id="IPR045073">
    <property type="entry name" value="Omega/Tau-like"/>
</dbReference>
<dbReference type="PANTHER" id="PTHR11260">
    <property type="entry name" value="GLUTATHIONE S-TRANSFERASE, GST, SUPERFAMILY, GST DOMAIN CONTAINING"/>
    <property type="match status" value="1"/>
</dbReference>
<feature type="non-terminal residue" evidence="2">
    <location>
        <position position="1"/>
    </location>
</feature>
<dbReference type="SUPFAM" id="SSF52833">
    <property type="entry name" value="Thioredoxin-like"/>
    <property type="match status" value="1"/>
</dbReference>
<evidence type="ECO:0000313" key="2">
    <source>
        <dbReference type="EMBL" id="AEX12119.1"/>
    </source>
</evidence>
<dbReference type="GO" id="GO:0005737">
    <property type="term" value="C:cytoplasm"/>
    <property type="evidence" value="ECO:0007669"/>
    <property type="project" value="TreeGrafter"/>
</dbReference>
<proteinExistence type="predicted"/>
<dbReference type="InterPro" id="IPR004045">
    <property type="entry name" value="Glutathione_S-Trfase_N"/>
</dbReference>
<dbReference type="AlphaFoldDB" id="K7NJN0"/>
<organism evidence="2">
    <name type="scientific">Pinus taeda</name>
    <name type="common">Loblolly pine</name>
    <dbReference type="NCBI Taxonomy" id="3352"/>
    <lineage>
        <taxon>Eukaryota</taxon>
        <taxon>Viridiplantae</taxon>
        <taxon>Streptophyta</taxon>
        <taxon>Embryophyta</taxon>
        <taxon>Tracheophyta</taxon>
        <taxon>Spermatophyta</taxon>
        <taxon>Pinopsida</taxon>
        <taxon>Pinidae</taxon>
        <taxon>Conifers I</taxon>
        <taxon>Pinales</taxon>
        <taxon>Pinaceae</taxon>
        <taxon>Pinus</taxon>
        <taxon>Pinus subgen. Pinus</taxon>
    </lineage>
</organism>
<dbReference type="PROSITE" id="PS50404">
    <property type="entry name" value="GST_NTER"/>
    <property type="match status" value="1"/>
</dbReference>
<dbReference type="EMBL" id="JQ018814">
    <property type="protein sequence ID" value="AEX12119.1"/>
    <property type="molecule type" value="Genomic_DNA"/>
</dbReference>
<dbReference type="GO" id="GO:0004364">
    <property type="term" value="F:glutathione transferase activity"/>
    <property type="evidence" value="ECO:0007669"/>
    <property type="project" value="TreeGrafter"/>
</dbReference>
<dbReference type="InterPro" id="IPR036249">
    <property type="entry name" value="Thioredoxin-like_sf"/>
</dbReference>
<name>K7NJN0_PINTA</name>
<evidence type="ECO:0000259" key="1">
    <source>
        <dbReference type="PROSITE" id="PS50404"/>
    </source>
</evidence>
<feature type="domain" description="GST N-terminal" evidence="1">
    <location>
        <begin position="3"/>
        <end position="81"/>
    </location>
</feature>
<dbReference type="Pfam" id="PF13409">
    <property type="entry name" value="GST_N_2"/>
    <property type="match status" value="1"/>
</dbReference>
<protein>
    <recommendedName>
        <fullName evidence="1">GST N-terminal domain-containing protein</fullName>
    </recommendedName>
</protein>
<accession>K7NJN0</accession>
<gene>
    <name evidence="2" type="ORF">0_4042_01</name>
</gene>
<dbReference type="Gene3D" id="3.40.30.10">
    <property type="entry name" value="Glutaredoxin"/>
    <property type="match status" value="1"/>
</dbReference>
<dbReference type="Gene3D" id="1.20.1050.10">
    <property type="match status" value="1"/>
</dbReference>
<reference evidence="2" key="1">
    <citation type="submission" date="2011-11" db="EMBL/GenBank/DDBJ databases">
        <title>Nucleotide Diversity and Divergence in the Loblolly Pine Gene Space.</title>
        <authorList>
            <person name="Neale D.B."/>
            <person name="Wegrzyn J.L."/>
            <person name="Lee J.M."/>
            <person name="Eckert A.J."/>
            <person name="Liechty J.D."/>
            <person name="Stevens K.A."/>
            <person name="Langley C.H."/>
        </authorList>
    </citation>
    <scope>NUCLEOTIDE SEQUENCE</scope>
    <source>
        <strain evidence="2">5661</strain>
        <tissue evidence="2">Megagametophyte</tissue>
    </source>
</reference>
<dbReference type="GO" id="GO:0006749">
    <property type="term" value="P:glutathione metabolic process"/>
    <property type="evidence" value="ECO:0007669"/>
    <property type="project" value="TreeGrafter"/>
</dbReference>
<dbReference type="PANTHER" id="PTHR11260:SF781">
    <property type="entry name" value="GLUTATHIONE S-TRANSFERASE U19"/>
    <property type="match status" value="1"/>
</dbReference>
<sequence length="130" mass="14408">EEEEVKLLMSAGSVHSMSCSLALLEKGVKFEAVEIILSGTSDVERLNPVFKQVPVLIHRGRAISDFQVILDYIEEAWPPSDTTPALLPASAYDRSVARFWANFASNKVALSPFSSSLQATPLHRFHPFCF</sequence>